<reference evidence="14 15" key="1">
    <citation type="journal article" date="2016" name="Nat. Commun.">
        <title>Extremotolerant tardigrade genome and improved radiotolerance of human cultured cells by tardigrade-unique protein.</title>
        <authorList>
            <person name="Hashimoto T."/>
            <person name="Horikawa D.D."/>
            <person name="Saito Y."/>
            <person name="Kuwahara H."/>
            <person name="Kozuka-Hata H."/>
            <person name="Shin-I T."/>
            <person name="Minakuchi Y."/>
            <person name="Ohishi K."/>
            <person name="Motoyama A."/>
            <person name="Aizu T."/>
            <person name="Enomoto A."/>
            <person name="Kondo K."/>
            <person name="Tanaka S."/>
            <person name="Hara Y."/>
            <person name="Koshikawa S."/>
            <person name="Sagara H."/>
            <person name="Miura T."/>
            <person name="Yokobori S."/>
            <person name="Miyagawa K."/>
            <person name="Suzuki Y."/>
            <person name="Kubo T."/>
            <person name="Oyama M."/>
            <person name="Kohara Y."/>
            <person name="Fujiyama A."/>
            <person name="Arakawa K."/>
            <person name="Katayama T."/>
            <person name="Toyoda A."/>
            <person name="Kunieda T."/>
        </authorList>
    </citation>
    <scope>NUCLEOTIDE SEQUENCE [LARGE SCALE GENOMIC DNA]</scope>
    <source>
        <strain evidence="14 15">YOKOZUNA-1</strain>
    </source>
</reference>
<feature type="transmembrane region" description="Helical" evidence="12">
    <location>
        <begin position="12"/>
        <end position="34"/>
    </location>
</feature>
<evidence type="ECO:0000256" key="10">
    <source>
        <dbReference type="ARBA" id="ARBA00022989"/>
    </source>
</evidence>
<dbReference type="PANTHER" id="PTHR23033">
    <property type="entry name" value="BETA1,3-GALACTOSYLTRANSFERASE"/>
    <property type="match status" value="1"/>
</dbReference>
<dbReference type="InterPro" id="IPR003378">
    <property type="entry name" value="Fringe-like_glycosylTrfase"/>
</dbReference>
<name>A0A1D1W0C1_RAMVA</name>
<dbReference type="InterPro" id="IPR026050">
    <property type="entry name" value="C1GALT1/C1GALT1_chp1"/>
</dbReference>
<dbReference type="Proteomes" id="UP000186922">
    <property type="component" value="Unassembled WGS sequence"/>
</dbReference>
<keyword evidence="10 12" id="KW-1133">Transmembrane helix</keyword>
<evidence type="ECO:0000256" key="3">
    <source>
        <dbReference type="ARBA" id="ARBA00006462"/>
    </source>
</evidence>
<dbReference type="EMBL" id="BDGG01000011">
    <property type="protein sequence ID" value="GAV04744.1"/>
    <property type="molecule type" value="Genomic_DNA"/>
</dbReference>
<dbReference type="STRING" id="947166.A0A1D1W0C1"/>
<evidence type="ECO:0000256" key="9">
    <source>
        <dbReference type="ARBA" id="ARBA00022968"/>
    </source>
</evidence>
<dbReference type="PANTHER" id="PTHR23033:SF14">
    <property type="entry name" value="GLYCOPROTEIN-N-ACETYLGALACTOSAMINE 3-BETA-GALACTOSYLTRANSFERASE 1-RELATED"/>
    <property type="match status" value="1"/>
</dbReference>
<proteinExistence type="inferred from homology"/>
<keyword evidence="8" id="KW-0547">Nucleotide-binding</keyword>
<dbReference type="Gene3D" id="3.90.550.50">
    <property type="match status" value="1"/>
</dbReference>
<keyword evidence="6" id="KW-0808">Transferase</keyword>
<comment type="subcellular location">
    <subcellularLocation>
        <location evidence="1">Membrane</location>
        <topology evidence="1">Single-pass type II membrane protein</topology>
    </subcellularLocation>
</comment>
<dbReference type="AlphaFoldDB" id="A0A1D1W0C1"/>
<dbReference type="OrthoDB" id="414175at2759"/>
<evidence type="ECO:0000256" key="11">
    <source>
        <dbReference type="ARBA" id="ARBA00023136"/>
    </source>
</evidence>
<organism evidence="14 15">
    <name type="scientific">Ramazzottius varieornatus</name>
    <name type="common">Water bear</name>
    <name type="synonym">Tardigrade</name>
    <dbReference type="NCBI Taxonomy" id="947166"/>
    <lineage>
        <taxon>Eukaryota</taxon>
        <taxon>Metazoa</taxon>
        <taxon>Ecdysozoa</taxon>
        <taxon>Tardigrada</taxon>
        <taxon>Eutardigrada</taxon>
        <taxon>Parachela</taxon>
        <taxon>Hypsibioidea</taxon>
        <taxon>Ramazzottiidae</taxon>
        <taxon>Ramazzottius</taxon>
    </lineage>
</organism>
<evidence type="ECO:0000256" key="12">
    <source>
        <dbReference type="SAM" id="Phobius"/>
    </source>
</evidence>
<evidence type="ECO:0000256" key="5">
    <source>
        <dbReference type="ARBA" id="ARBA00022676"/>
    </source>
</evidence>
<dbReference type="EC" id="2.4.1.122" evidence="4"/>
<dbReference type="GO" id="GO:0016263">
    <property type="term" value="F:glycoprotein-N-acetylgalactosamine 3-beta-galactosyltransferase activity"/>
    <property type="evidence" value="ECO:0007669"/>
    <property type="project" value="UniProtKB-EC"/>
</dbReference>
<evidence type="ECO:0000256" key="1">
    <source>
        <dbReference type="ARBA" id="ARBA00004606"/>
    </source>
</evidence>
<evidence type="ECO:0000256" key="7">
    <source>
        <dbReference type="ARBA" id="ARBA00022692"/>
    </source>
</evidence>
<dbReference type="GO" id="GO:0016020">
    <property type="term" value="C:membrane"/>
    <property type="evidence" value="ECO:0007669"/>
    <property type="project" value="UniProtKB-SubCell"/>
</dbReference>
<comment type="caution">
    <text evidence="14">The sequence shown here is derived from an EMBL/GenBank/DDBJ whole genome shotgun (WGS) entry which is preliminary data.</text>
</comment>
<keyword evidence="11 12" id="KW-0472">Membrane</keyword>
<evidence type="ECO:0000256" key="6">
    <source>
        <dbReference type="ARBA" id="ARBA00022679"/>
    </source>
</evidence>
<comment type="similarity">
    <text evidence="3">Belongs to the glycosyltransferase 31 family. Beta3-Gal-T subfamily.</text>
</comment>
<keyword evidence="9" id="KW-0735">Signal-anchor</keyword>
<dbReference type="Pfam" id="PF02434">
    <property type="entry name" value="Fringe"/>
    <property type="match status" value="1"/>
</dbReference>
<evidence type="ECO:0000313" key="14">
    <source>
        <dbReference type="EMBL" id="GAV04744.1"/>
    </source>
</evidence>
<dbReference type="UniPathway" id="UPA00378"/>
<evidence type="ECO:0000256" key="4">
    <source>
        <dbReference type="ARBA" id="ARBA00012557"/>
    </source>
</evidence>
<feature type="domain" description="Fringe-like glycosyltransferase" evidence="13">
    <location>
        <begin position="89"/>
        <end position="206"/>
    </location>
</feature>
<gene>
    <name evidence="14" type="primary">RvY_14976-1</name>
    <name evidence="14" type="synonym">RvY_14976.1</name>
    <name evidence="14" type="ORF">RvY_14976</name>
</gene>
<evidence type="ECO:0000256" key="2">
    <source>
        <dbReference type="ARBA" id="ARBA00004922"/>
    </source>
</evidence>
<evidence type="ECO:0000259" key="13">
    <source>
        <dbReference type="Pfam" id="PF02434"/>
    </source>
</evidence>
<sequence length="303" mass="34553">MRKARSHACIHILFSFCLGFLNSAFLFFTFRVVLESILVRHTQRCNGFIFVSSQTNLSIPTIDARVGEGRESLWGKTKFGFRYVYNTSSEQYDWFLKADDDTDVIVENLRLLLTNYSSNKEVYLGYHFKEFLAEGLVFSPLRTPMIIAVLTFSGYASGGAGYVLSRKAVQRFVDDGLNKNVCRSDSGGFEDVEIGTCLVKIGITIQDTRDSYGRARFFPFNAIWHMRLSDVKRKDFQGYFKYHDGDYLDCCADTAITFHNVSAAGMYLMEHFIYRLKAYGINGYTSTRLPIQPEFLAITDTTA</sequence>
<keyword evidence="15" id="KW-1185">Reference proteome</keyword>
<dbReference type="GO" id="GO:0000166">
    <property type="term" value="F:nucleotide binding"/>
    <property type="evidence" value="ECO:0007669"/>
    <property type="project" value="UniProtKB-KW"/>
</dbReference>
<comment type="pathway">
    <text evidence="2">Protein modification; protein glycosylation.</text>
</comment>
<evidence type="ECO:0000313" key="15">
    <source>
        <dbReference type="Proteomes" id="UP000186922"/>
    </source>
</evidence>
<keyword evidence="5" id="KW-0328">Glycosyltransferase</keyword>
<accession>A0A1D1W0C1</accession>
<protein>
    <recommendedName>
        <fullName evidence="4">N-acetylgalactosaminide beta-1,3-galactosyltransferase</fullName>
        <ecNumber evidence="4">2.4.1.122</ecNumber>
    </recommendedName>
</protein>
<keyword evidence="7 12" id="KW-0812">Transmembrane</keyword>
<evidence type="ECO:0000256" key="8">
    <source>
        <dbReference type="ARBA" id="ARBA00022741"/>
    </source>
</evidence>